<feature type="region of interest" description="Disordered" evidence="1">
    <location>
        <begin position="1"/>
        <end position="64"/>
    </location>
</feature>
<evidence type="ECO:0000313" key="3">
    <source>
        <dbReference type="Proteomes" id="UP001500683"/>
    </source>
</evidence>
<organism evidence="2 3">
    <name type="scientific">Actinomadura miaoliensis</name>
    <dbReference type="NCBI Taxonomy" id="430685"/>
    <lineage>
        <taxon>Bacteria</taxon>
        <taxon>Bacillati</taxon>
        <taxon>Actinomycetota</taxon>
        <taxon>Actinomycetes</taxon>
        <taxon>Streptosporangiales</taxon>
        <taxon>Thermomonosporaceae</taxon>
        <taxon>Actinomadura</taxon>
    </lineage>
</organism>
<name>A0ABP7WJU9_9ACTN</name>
<feature type="compositionally biased region" description="Acidic residues" evidence="1">
    <location>
        <begin position="45"/>
        <end position="64"/>
    </location>
</feature>
<gene>
    <name evidence="2" type="ORF">GCM10022214_58430</name>
</gene>
<keyword evidence="3" id="KW-1185">Reference proteome</keyword>
<evidence type="ECO:0000256" key="1">
    <source>
        <dbReference type="SAM" id="MobiDB-lite"/>
    </source>
</evidence>
<sequence length="64" mass="7342">MTETNGPEPVLRDEEPEADAAEQRAALREDDERPQWPPQVPLDANEADATEQSLEVEFDEDEYR</sequence>
<dbReference type="EMBL" id="BAAAZG010000045">
    <property type="protein sequence ID" value="GAA4089948.1"/>
    <property type="molecule type" value="Genomic_DNA"/>
</dbReference>
<proteinExistence type="predicted"/>
<reference evidence="3" key="1">
    <citation type="journal article" date="2019" name="Int. J. Syst. Evol. Microbiol.">
        <title>The Global Catalogue of Microorganisms (GCM) 10K type strain sequencing project: providing services to taxonomists for standard genome sequencing and annotation.</title>
        <authorList>
            <consortium name="The Broad Institute Genomics Platform"/>
            <consortium name="The Broad Institute Genome Sequencing Center for Infectious Disease"/>
            <person name="Wu L."/>
            <person name="Ma J."/>
        </authorList>
    </citation>
    <scope>NUCLEOTIDE SEQUENCE [LARGE SCALE GENOMIC DNA]</scope>
    <source>
        <strain evidence="3">JCM 16702</strain>
    </source>
</reference>
<dbReference type="RefSeq" id="WP_344954015.1">
    <property type="nucleotide sequence ID" value="NZ_BAAAZG010000045.1"/>
</dbReference>
<dbReference type="Proteomes" id="UP001500683">
    <property type="component" value="Unassembled WGS sequence"/>
</dbReference>
<comment type="caution">
    <text evidence="2">The sequence shown here is derived from an EMBL/GenBank/DDBJ whole genome shotgun (WGS) entry which is preliminary data.</text>
</comment>
<feature type="compositionally biased region" description="Basic and acidic residues" evidence="1">
    <location>
        <begin position="21"/>
        <end position="34"/>
    </location>
</feature>
<protein>
    <submittedName>
        <fullName evidence="2">Uncharacterized protein</fullName>
    </submittedName>
</protein>
<accession>A0ABP7WJU9</accession>
<evidence type="ECO:0000313" key="2">
    <source>
        <dbReference type="EMBL" id="GAA4089948.1"/>
    </source>
</evidence>